<organism evidence="1 2">
    <name type="scientific">Hyphomonas polymorpha PS728</name>
    <dbReference type="NCBI Taxonomy" id="1280954"/>
    <lineage>
        <taxon>Bacteria</taxon>
        <taxon>Pseudomonadati</taxon>
        <taxon>Pseudomonadota</taxon>
        <taxon>Alphaproteobacteria</taxon>
        <taxon>Hyphomonadales</taxon>
        <taxon>Hyphomonadaceae</taxon>
        <taxon>Hyphomonas</taxon>
    </lineage>
</organism>
<comment type="caution">
    <text evidence="1">The sequence shown here is derived from an EMBL/GenBank/DDBJ whole genome shotgun (WGS) entry which is preliminary data.</text>
</comment>
<dbReference type="PATRIC" id="fig|1280954.3.peg.1175"/>
<dbReference type="Proteomes" id="UP000027100">
    <property type="component" value="Unassembled WGS sequence"/>
</dbReference>
<evidence type="ECO:0000313" key="1">
    <source>
        <dbReference type="EMBL" id="KCZ99416.1"/>
    </source>
</evidence>
<keyword evidence="2" id="KW-1185">Reference proteome</keyword>
<gene>
    <name evidence="1" type="ORF">HPO_05752</name>
</gene>
<proteinExistence type="predicted"/>
<reference evidence="1 2" key="1">
    <citation type="journal article" date="2014" name="Antonie Van Leeuwenhoek">
        <title>Hyphomonas beringensis sp. nov. and Hyphomonas chukchiensis sp. nov., isolated from surface seawater of the Bering Sea and Chukchi Sea.</title>
        <authorList>
            <person name="Li C."/>
            <person name="Lai Q."/>
            <person name="Li G."/>
            <person name="Dong C."/>
            <person name="Wang J."/>
            <person name="Liao Y."/>
            <person name="Shao Z."/>
        </authorList>
    </citation>
    <scope>NUCLEOTIDE SEQUENCE [LARGE SCALE GENOMIC DNA]</scope>
    <source>
        <strain evidence="1 2">PS728</strain>
    </source>
</reference>
<evidence type="ECO:0000313" key="2">
    <source>
        <dbReference type="Proteomes" id="UP000027100"/>
    </source>
</evidence>
<dbReference type="EMBL" id="ARYM01000005">
    <property type="protein sequence ID" value="KCZ99416.1"/>
    <property type="molecule type" value="Genomic_DNA"/>
</dbReference>
<accession>A0A062VLA3</accession>
<protein>
    <submittedName>
        <fullName evidence="1">Uncharacterized protein</fullName>
    </submittedName>
</protein>
<dbReference type="AlphaFoldDB" id="A0A062VLA3"/>
<sequence>MYAPDKMAYEVTRSGAAYILGAAPGRDQHFRSTAEEFDQIAALLEPLKAGGLTCSSPSEYIRPGYIVWRLAGEEVHRVEMHTLCYADGDRPLAKNADRAWRLMEGWGKARYVAPVIPPPGMLRIEHRYWGNILAAWQVGADGRAMRLADGAEEAFVVSAEQFSELRMLFEDYESRHFECNRIIADLPYGDVIWLAEDGSELQRTRFDEGCVSGDASDLFDRLQQAEAFLDRWYEEAGKRPPGAAP</sequence>
<name>A0A062VLA3_9PROT</name>